<keyword evidence="3" id="KW-0805">Transcription regulation</keyword>
<evidence type="ECO:0000256" key="7">
    <source>
        <dbReference type="SAM" id="MobiDB-lite"/>
    </source>
</evidence>
<feature type="compositionally biased region" description="Polar residues" evidence="7">
    <location>
        <begin position="149"/>
        <end position="168"/>
    </location>
</feature>
<evidence type="ECO:0000313" key="9">
    <source>
        <dbReference type="EMBL" id="KAJ5493630.1"/>
    </source>
</evidence>
<keyword evidence="4" id="KW-0238">DNA-binding</keyword>
<feature type="domain" description="Zn(2)-C6 fungal-type" evidence="8">
    <location>
        <begin position="10"/>
        <end position="47"/>
    </location>
</feature>
<keyword evidence="2" id="KW-0479">Metal-binding</keyword>
<comment type="subcellular location">
    <subcellularLocation>
        <location evidence="1">Nucleus</location>
    </subcellularLocation>
</comment>
<evidence type="ECO:0000256" key="1">
    <source>
        <dbReference type="ARBA" id="ARBA00004123"/>
    </source>
</evidence>
<dbReference type="GO" id="GO:0008270">
    <property type="term" value="F:zinc ion binding"/>
    <property type="evidence" value="ECO:0007669"/>
    <property type="project" value="InterPro"/>
</dbReference>
<evidence type="ECO:0000256" key="3">
    <source>
        <dbReference type="ARBA" id="ARBA00023015"/>
    </source>
</evidence>
<dbReference type="Pfam" id="PF00172">
    <property type="entry name" value="Zn_clus"/>
    <property type="match status" value="1"/>
</dbReference>
<dbReference type="GO" id="GO:0003677">
    <property type="term" value="F:DNA binding"/>
    <property type="evidence" value="ECO:0007669"/>
    <property type="project" value="UniProtKB-KW"/>
</dbReference>
<feature type="compositionally biased region" description="Basic and acidic residues" evidence="7">
    <location>
        <begin position="210"/>
        <end position="219"/>
    </location>
</feature>
<evidence type="ECO:0000256" key="6">
    <source>
        <dbReference type="ARBA" id="ARBA00023242"/>
    </source>
</evidence>
<dbReference type="SUPFAM" id="SSF57701">
    <property type="entry name" value="Zn2/Cys6 DNA-binding domain"/>
    <property type="match status" value="1"/>
</dbReference>
<evidence type="ECO:0000259" key="8">
    <source>
        <dbReference type="PROSITE" id="PS50048"/>
    </source>
</evidence>
<keyword evidence="5" id="KW-0804">Transcription</keyword>
<dbReference type="Proteomes" id="UP001149954">
    <property type="component" value="Unassembled WGS sequence"/>
</dbReference>
<dbReference type="InterPro" id="IPR001138">
    <property type="entry name" value="Zn2Cys6_DnaBD"/>
</dbReference>
<protein>
    <submittedName>
        <fullName evidence="9">Transcriptional regulator family: Fungal Specific TF</fullName>
    </submittedName>
</protein>
<evidence type="ECO:0000256" key="2">
    <source>
        <dbReference type="ARBA" id="ARBA00022723"/>
    </source>
</evidence>
<reference evidence="9" key="1">
    <citation type="submission" date="2022-12" db="EMBL/GenBank/DDBJ databases">
        <authorList>
            <person name="Petersen C."/>
        </authorList>
    </citation>
    <scope>NUCLEOTIDE SEQUENCE</scope>
    <source>
        <strain evidence="9">IBT 29495</strain>
    </source>
</reference>
<dbReference type="EMBL" id="JAPWDS010000006">
    <property type="protein sequence ID" value="KAJ5493630.1"/>
    <property type="molecule type" value="Genomic_DNA"/>
</dbReference>
<keyword evidence="6" id="KW-0539">Nucleus</keyword>
<evidence type="ECO:0000256" key="5">
    <source>
        <dbReference type="ARBA" id="ARBA00023163"/>
    </source>
</evidence>
<accession>A0A9X0C0Z9</accession>
<dbReference type="InterPro" id="IPR036864">
    <property type="entry name" value="Zn2-C6_fun-type_DNA-bd_sf"/>
</dbReference>
<sequence>MDSRRRQLHSCDPCRKGKRGCDAPKERPKNGFSSCSNCTRWKKECTFNWISSRDVDSGSTGSRKRIKFNKGTAIIGSNDQAHDEILRSAQTHPADFGELPELLGSLEPSHYASSSSSSHTENNFLESSRVHNLTDAQFQLSPWEMNIPNDLQTNNSNPYASPESSVGSDAQAEPFVVPRTYSLLPQQEYALTPHLTSKLPVWKQSRHKRPSESESDRSSNGEPQLNFCITSENAAKQNARATMSRNLIRIYHDSMENALSCWLTEHNCPYSDTISQLFPHREMQEWGPSWSNRMCIRVCQLDRVSSSIRGRALSAEEDTKAARALHLAIMSFASQWTQHAQRGTGAPVPSAIDQDERSIRETVWNEARHALEHSSRIPSFRVAFANIIFSLTQSLLDRGQEVSLGELLENDHAPIYLETANRQIFTFRHKFTRLQREAAPKVRELGVVPIDPTTANVPGMQQPSEPQKIDPLLASQEHRTTIDLMFWLGVMFDTLSAAMYQRPLVVSDEDSQISSASRPVAEPEDQIGFDHWNIPNRQMRRKQDVWGDLFLRSSMERQGSSQVQLRWPCSYEEAASILSEATPVKVLLYRRVTQLQTLVYRGASPDEIENGIQKALLVCQHWDSTYQSFMVDCVTNHELLPSRIQSWYVILDGHWHLAAMLLADILESIDKCRLGSDVAREARQATHLVATVRTNNALAVAGLAQASIQGQDSFVERHFHDSLSEVAFLVEPWTAVLVHSFAKAGYILLENLDIPADHNVYTECLRQNCDFLIHALQYLGRKSDMAFLVARNLSKSLKSKVN</sequence>
<dbReference type="CDD" id="cd00067">
    <property type="entry name" value="GAL4"/>
    <property type="match status" value="1"/>
</dbReference>
<keyword evidence="10" id="KW-1185">Reference proteome</keyword>
<dbReference type="GO" id="GO:0005634">
    <property type="term" value="C:nucleus"/>
    <property type="evidence" value="ECO:0007669"/>
    <property type="project" value="UniProtKB-SubCell"/>
</dbReference>
<evidence type="ECO:0000256" key="4">
    <source>
        <dbReference type="ARBA" id="ARBA00023125"/>
    </source>
</evidence>
<evidence type="ECO:0000313" key="10">
    <source>
        <dbReference type="Proteomes" id="UP001149954"/>
    </source>
</evidence>
<dbReference type="SMART" id="SM00066">
    <property type="entry name" value="GAL4"/>
    <property type="match status" value="1"/>
</dbReference>
<dbReference type="PROSITE" id="PS50048">
    <property type="entry name" value="ZN2_CY6_FUNGAL_2"/>
    <property type="match status" value="1"/>
</dbReference>
<reference evidence="9" key="2">
    <citation type="journal article" date="2023" name="IMA Fungus">
        <title>Comparative genomic study of the Penicillium genus elucidates a diverse pangenome and 15 lateral gene transfer events.</title>
        <authorList>
            <person name="Petersen C."/>
            <person name="Sorensen T."/>
            <person name="Nielsen M.R."/>
            <person name="Sondergaard T.E."/>
            <person name="Sorensen J.L."/>
            <person name="Fitzpatrick D.A."/>
            <person name="Frisvad J.C."/>
            <person name="Nielsen K.L."/>
        </authorList>
    </citation>
    <scope>NUCLEOTIDE SEQUENCE</scope>
    <source>
        <strain evidence="9">IBT 29495</strain>
    </source>
</reference>
<name>A0A9X0C0Z9_9EURO</name>
<feature type="region of interest" description="Disordered" evidence="7">
    <location>
        <begin position="146"/>
        <end position="170"/>
    </location>
</feature>
<organism evidence="9 10">
    <name type="scientific">Penicillium fimorum</name>
    <dbReference type="NCBI Taxonomy" id="1882269"/>
    <lineage>
        <taxon>Eukaryota</taxon>
        <taxon>Fungi</taxon>
        <taxon>Dikarya</taxon>
        <taxon>Ascomycota</taxon>
        <taxon>Pezizomycotina</taxon>
        <taxon>Eurotiomycetes</taxon>
        <taxon>Eurotiomycetidae</taxon>
        <taxon>Eurotiales</taxon>
        <taxon>Aspergillaceae</taxon>
        <taxon>Penicillium</taxon>
    </lineage>
</organism>
<dbReference type="AlphaFoldDB" id="A0A9X0C0Z9"/>
<gene>
    <name evidence="9" type="ORF">N7463_009717</name>
</gene>
<proteinExistence type="predicted"/>
<dbReference type="PANTHER" id="PTHR46910:SF3">
    <property type="entry name" value="HALOTOLERANCE PROTEIN 9-RELATED"/>
    <property type="match status" value="1"/>
</dbReference>
<feature type="region of interest" description="Disordered" evidence="7">
    <location>
        <begin position="201"/>
        <end position="225"/>
    </location>
</feature>
<dbReference type="Gene3D" id="4.10.240.10">
    <property type="entry name" value="Zn(2)-C6 fungal-type DNA-binding domain"/>
    <property type="match status" value="1"/>
</dbReference>
<dbReference type="GO" id="GO:0000981">
    <property type="term" value="F:DNA-binding transcription factor activity, RNA polymerase II-specific"/>
    <property type="evidence" value="ECO:0007669"/>
    <property type="project" value="InterPro"/>
</dbReference>
<dbReference type="PANTHER" id="PTHR46910">
    <property type="entry name" value="TRANSCRIPTION FACTOR PDR1"/>
    <property type="match status" value="1"/>
</dbReference>
<comment type="caution">
    <text evidence="9">The sequence shown here is derived from an EMBL/GenBank/DDBJ whole genome shotgun (WGS) entry which is preliminary data.</text>
</comment>
<dbReference type="OrthoDB" id="5958943at2759"/>
<dbReference type="InterPro" id="IPR050987">
    <property type="entry name" value="AtrR-like"/>
</dbReference>